<keyword evidence="1" id="KW-0808">Transferase</keyword>
<dbReference type="GO" id="GO:0016765">
    <property type="term" value="F:transferase activity, transferring alkyl or aryl (other than methyl) groups"/>
    <property type="evidence" value="ECO:0007669"/>
    <property type="project" value="InterPro"/>
</dbReference>
<dbReference type="EMBL" id="KI546157">
    <property type="protein sequence ID" value="EST42665.1"/>
    <property type="molecule type" value="Genomic_DNA"/>
</dbReference>
<proteinExistence type="predicted"/>
<dbReference type="SUPFAM" id="SSF64005">
    <property type="entry name" value="Undecaprenyl diphosphate synthase"/>
    <property type="match status" value="1"/>
</dbReference>
<dbReference type="OrthoDB" id="4173905at2759"/>
<dbReference type="AlphaFoldDB" id="V6LDU8"/>
<dbReference type="Gene3D" id="3.40.1180.10">
    <property type="entry name" value="Decaprenyl diphosphate synthase-like"/>
    <property type="match status" value="2"/>
</dbReference>
<dbReference type="EMBL" id="AUWU02000006">
    <property type="protein sequence ID" value="KAH0571537.1"/>
    <property type="molecule type" value="Genomic_DNA"/>
</dbReference>
<dbReference type="Proteomes" id="UP000018208">
    <property type="component" value="Unassembled WGS sequence"/>
</dbReference>
<reference evidence="2" key="2">
    <citation type="submission" date="2020-12" db="EMBL/GenBank/DDBJ databases">
        <title>New Spironucleus salmonicida genome in near-complete chromosomes.</title>
        <authorList>
            <person name="Xu F."/>
            <person name="Kurt Z."/>
            <person name="Jimenez-Gonzalez A."/>
            <person name="Astvaldsson A."/>
            <person name="Andersson J.O."/>
            <person name="Svard S.G."/>
        </authorList>
    </citation>
    <scope>NUCLEOTIDE SEQUENCE</scope>
    <source>
        <strain evidence="2">ATCC 50377</strain>
    </source>
</reference>
<evidence type="ECO:0000313" key="1">
    <source>
        <dbReference type="EMBL" id="EST42665.1"/>
    </source>
</evidence>
<reference evidence="1 2" key="1">
    <citation type="journal article" date="2014" name="PLoS Genet.">
        <title>The Genome of Spironucleus salmonicida Highlights a Fish Pathogen Adapted to Fluctuating Environments.</title>
        <authorList>
            <person name="Xu F."/>
            <person name="Jerlstrom-Hultqvist J."/>
            <person name="Einarsson E."/>
            <person name="Astvaldsson A."/>
            <person name="Svard S.G."/>
            <person name="Andersson J.O."/>
        </authorList>
    </citation>
    <scope>NUCLEOTIDE SEQUENCE</scope>
    <source>
        <strain evidence="2">ATCC 50377</strain>
    </source>
</reference>
<evidence type="ECO:0000313" key="2">
    <source>
        <dbReference type="EMBL" id="KAH0571537.1"/>
    </source>
</evidence>
<keyword evidence="3" id="KW-1185">Reference proteome</keyword>
<accession>V6LDU8</accession>
<name>V6LDU8_9EUKA</name>
<protein>
    <submittedName>
        <fullName evidence="1">Di-trans,poly-cis-decaprenylcistransferase</fullName>
    </submittedName>
</protein>
<dbReference type="VEuPathDB" id="GiardiaDB:SS50377_25725"/>
<dbReference type="InterPro" id="IPR036424">
    <property type="entry name" value="UPP_synth-like_sf"/>
</dbReference>
<organism evidence="1">
    <name type="scientific">Spironucleus salmonicida</name>
    <dbReference type="NCBI Taxonomy" id="348837"/>
    <lineage>
        <taxon>Eukaryota</taxon>
        <taxon>Metamonada</taxon>
        <taxon>Diplomonadida</taxon>
        <taxon>Hexamitidae</taxon>
        <taxon>Hexamitinae</taxon>
        <taxon>Spironucleus</taxon>
    </lineage>
</organism>
<sequence length="251" mass="29535">MLKTILNKQSLFKVPNHVVIVLDGDGEHYNNSQQSCHFLKLIQTIQYFDIPIVSLVLVSQTSLSLPSVNLTKQLKQILFTLRKLEKKIDAQVRIIGDLQLCPDKQIALEIQETCQQNTGTQIVQLFLFYSSLNSIFKQNFQNLEPPDLFLRTSGEHRLGDILLYEISKHPCYIYQKPFDLSRISYFTMYKLLTCWQLFSERRKNLMQKDTTRFLFSKQFKNLSNNFIRDDEFTREESGFDSQQENAAYFNY</sequence>
<gene>
    <name evidence="1" type="ORF">SS50377_17680</name>
    <name evidence="2" type="ORF">SS50377_25725</name>
</gene>
<evidence type="ECO:0000313" key="3">
    <source>
        <dbReference type="Proteomes" id="UP000018208"/>
    </source>
</evidence>